<dbReference type="AlphaFoldDB" id="A0A0B0PJJ2"/>
<protein>
    <submittedName>
        <fullName evidence="1">Peptide chain release factor 2</fullName>
    </submittedName>
</protein>
<evidence type="ECO:0000313" key="2">
    <source>
        <dbReference type="Proteomes" id="UP000032142"/>
    </source>
</evidence>
<gene>
    <name evidence="1" type="ORF">F383_06243</name>
</gene>
<accession>A0A0B0PJJ2</accession>
<proteinExistence type="predicted"/>
<reference evidence="2" key="1">
    <citation type="submission" date="2014-09" db="EMBL/GenBank/DDBJ databases">
        <authorList>
            <person name="Mudge J."/>
            <person name="Ramaraj T."/>
            <person name="Lindquist I.E."/>
            <person name="Bharti A.K."/>
            <person name="Sundararajan A."/>
            <person name="Cameron C.T."/>
            <person name="Woodward J.E."/>
            <person name="May G.D."/>
            <person name="Brubaker C."/>
            <person name="Broadhvest J."/>
            <person name="Wilkins T.A."/>
        </authorList>
    </citation>
    <scope>NUCLEOTIDE SEQUENCE</scope>
    <source>
        <strain evidence="2">cv. AKA8401</strain>
    </source>
</reference>
<sequence>MKSGLRSGKEQDLGLNRISCPYFVPSIAKLDQGSRDIGGSFTLSIGSFGYSLSQHFEYCMYRDLLFLLYVILV</sequence>
<evidence type="ECO:0000313" key="1">
    <source>
        <dbReference type="EMBL" id="KHG25072.1"/>
    </source>
</evidence>
<name>A0A0B0PJJ2_GOSAR</name>
<keyword evidence="2" id="KW-1185">Reference proteome</keyword>
<dbReference type="EMBL" id="KN431174">
    <property type="protein sequence ID" value="KHG25072.1"/>
    <property type="molecule type" value="Genomic_DNA"/>
</dbReference>
<organism evidence="1 2">
    <name type="scientific">Gossypium arboreum</name>
    <name type="common">Tree cotton</name>
    <name type="synonym">Gossypium nanking</name>
    <dbReference type="NCBI Taxonomy" id="29729"/>
    <lineage>
        <taxon>Eukaryota</taxon>
        <taxon>Viridiplantae</taxon>
        <taxon>Streptophyta</taxon>
        <taxon>Embryophyta</taxon>
        <taxon>Tracheophyta</taxon>
        <taxon>Spermatophyta</taxon>
        <taxon>Magnoliopsida</taxon>
        <taxon>eudicotyledons</taxon>
        <taxon>Gunneridae</taxon>
        <taxon>Pentapetalae</taxon>
        <taxon>rosids</taxon>
        <taxon>malvids</taxon>
        <taxon>Malvales</taxon>
        <taxon>Malvaceae</taxon>
        <taxon>Malvoideae</taxon>
        <taxon>Gossypium</taxon>
    </lineage>
</organism>
<dbReference type="Proteomes" id="UP000032142">
    <property type="component" value="Unassembled WGS sequence"/>
</dbReference>